<protein>
    <recommendedName>
        <fullName evidence="2">Nucleotide-diphospho-sugar transferase domain-containing protein</fullName>
    </recommendedName>
</protein>
<proteinExistence type="predicted"/>
<evidence type="ECO:0000259" key="2">
    <source>
        <dbReference type="Pfam" id="PF03407"/>
    </source>
</evidence>
<dbReference type="AlphaFoldDB" id="A0A7S1SHZ0"/>
<dbReference type="Pfam" id="PF03407">
    <property type="entry name" value="Nucleotid_trans"/>
    <property type="match status" value="1"/>
</dbReference>
<dbReference type="GO" id="GO:0016757">
    <property type="term" value="F:glycosyltransferase activity"/>
    <property type="evidence" value="ECO:0007669"/>
    <property type="project" value="TreeGrafter"/>
</dbReference>
<dbReference type="InterPro" id="IPR005069">
    <property type="entry name" value="Nucl-diP-sugar_transferase"/>
</dbReference>
<dbReference type="PANTHER" id="PTHR47032">
    <property type="entry name" value="UDP-D-XYLOSE:L-FUCOSE ALPHA-1,3-D-XYLOSYLTRANSFERASE-RELATED"/>
    <property type="match status" value="1"/>
</dbReference>
<keyword evidence="1" id="KW-0732">Signal</keyword>
<feature type="signal peptide" evidence="1">
    <location>
        <begin position="1"/>
        <end position="31"/>
    </location>
</feature>
<feature type="chain" id="PRO_5031175606" description="Nucleotide-diphospho-sugar transferase domain-containing protein" evidence="1">
    <location>
        <begin position="32"/>
        <end position="328"/>
    </location>
</feature>
<evidence type="ECO:0000313" key="3">
    <source>
        <dbReference type="EMBL" id="CAD9199356.1"/>
    </source>
</evidence>
<reference evidence="3" key="1">
    <citation type="submission" date="2021-01" db="EMBL/GenBank/DDBJ databases">
        <authorList>
            <person name="Corre E."/>
            <person name="Pelletier E."/>
            <person name="Niang G."/>
            <person name="Scheremetjew M."/>
            <person name="Finn R."/>
            <person name="Kale V."/>
            <person name="Holt S."/>
            <person name="Cochrane G."/>
            <person name="Meng A."/>
            <person name="Brown T."/>
            <person name="Cohen L."/>
        </authorList>
    </citation>
    <scope>NUCLEOTIDE SEQUENCE</scope>
    <source>
        <strain evidence="3">PLY429</strain>
    </source>
</reference>
<dbReference type="EMBL" id="HBGG01003240">
    <property type="protein sequence ID" value="CAD9199356.1"/>
    <property type="molecule type" value="Transcribed_RNA"/>
</dbReference>
<dbReference type="PANTHER" id="PTHR47032:SF1">
    <property type="entry name" value="UDP-D-XYLOSE:L-FUCOSE ALPHA-1,3-D-XYLOSYLTRANSFERASE-RELATED"/>
    <property type="match status" value="1"/>
</dbReference>
<name>A0A7S1SHZ0_9CHLO</name>
<organism evidence="3">
    <name type="scientific">Tetraselmis chuii</name>
    <dbReference type="NCBI Taxonomy" id="63592"/>
    <lineage>
        <taxon>Eukaryota</taxon>
        <taxon>Viridiplantae</taxon>
        <taxon>Chlorophyta</taxon>
        <taxon>core chlorophytes</taxon>
        <taxon>Chlorodendrophyceae</taxon>
        <taxon>Chlorodendrales</taxon>
        <taxon>Chlorodendraceae</taxon>
        <taxon>Tetraselmis</taxon>
    </lineage>
</organism>
<gene>
    <name evidence="3" type="ORF">TCHU04912_LOCUS1589</name>
</gene>
<sequence>MGKSTVFATTRRTLPLLCALMSSFTLSTVGSNETDLQLPPGSLDALRSASRDGVVVVATLSWGMLSLFHNWQCSIKSNGLPSPAPLVFAQDSPTYHHVLSLGYPAVLSASSSDSHGLRLRDFRTDSYHALVRDRLAFLLGALSQGYNLLTVDVDAIWLRDPLSYIDTTVDISAPLELQSSNLARPADGSPPTRGPEFCACMLYLSATPRVVALLTAALGELRDPKFEFNEQKVLSYLLLPAMARGTPWEGITLKWLPKPEFPSGREYFGLHVHREPGYNESERASVAVVHNNWVKSSGKVQRFKQSRMWYVQYPLRSTGRFRCVQPQS</sequence>
<accession>A0A7S1SHZ0</accession>
<dbReference type="InterPro" id="IPR052636">
    <property type="entry name" value="UDP-D-xylose:L-fucose_XylT"/>
</dbReference>
<evidence type="ECO:0000256" key="1">
    <source>
        <dbReference type="SAM" id="SignalP"/>
    </source>
</evidence>
<dbReference type="GO" id="GO:0005794">
    <property type="term" value="C:Golgi apparatus"/>
    <property type="evidence" value="ECO:0007669"/>
    <property type="project" value="TreeGrafter"/>
</dbReference>
<feature type="domain" description="Nucleotide-diphospho-sugar transferase" evidence="2">
    <location>
        <begin position="86"/>
        <end position="303"/>
    </location>
</feature>